<sequence>MVGSLRPNHIPLRATLHGSACHRNSEPQCSRMDWQQSDERPRHEERGRYGNEKKNSSTLHCMKTFNLKFDLGSQRVTVHSTFTTAELAKGKRRWVCAKTPEMKKRVSKPIGPHNQRDSSADTSSNNDTDGDTESMADMSYTANSALRPIISTAAPSQLRNVLSLGKTRSRLNWTYVSGLVREVIESQVQAHDAYIAERVHIDPSLEDVAAAVPPKDPGSLTLDDMDGIPQRLWTKIPYPVFRRLHTLASESTEPQAKRRKRNERAVTQSAAFAGDIDEWILTYEKFLGDTRHHATNWKHGLVSLKDAGTVFSDSALSDKARTIHRPQSLSGFLLLGEQRQPLVQIQPSVAAFKSRFDRMSGGLLEGLDWSNILVAGGIVLGALLAVDAAGSDEQWESSDIDIYVYGLDSPAATKKIEEIFRVYRANLPQGAPTLVVRNSKTITFYSNFPVRRIQIVLKLVKSPKDVLLNFDLDICAMGWDGSDLWMLPRAARALETGFNVFTMNLIQGHYLSERRASQEQRVFKYAKRGYGIRILPSYLGSLPDSEKNIKSIARGEHLFALDIDKIANASRRWTANVISALHGKKRPVHCSHIDLENGDQYSSEPQGQSCLSGFSLFMRHIALWEMERRGEVMIKDQEWAVTSYADYQANLSYDDTPPYEWDSNFNLTEFMSHIDSFNEDQVTKWLNSTAETELGDVELERDDWGEIGDLPPDLENLQRLSYAPEPKGVLKEINDITMAVLLPANFAAFANNLVRKAQNDAGLPGPAKRILTPVSSGTEASDDDEGDDSDEEGGDDEGHDDEGPDDEGDDDKDDDDADEDDATLRLYVWRIPAVLMWQQLDRRIDEVFEVLFAFYRTNDRLDRDGGTADTPQLRLWTQLSKRAIRTVVEDEFAAFARWVGRKPIFVDRFHKGDPDYNLVTGAENDSDDE</sequence>
<feature type="compositionally biased region" description="Basic and acidic residues" evidence="1">
    <location>
        <begin position="37"/>
        <end position="55"/>
    </location>
</feature>
<dbReference type="InterPro" id="IPR053354">
    <property type="entry name" value="MGDG_epimerase"/>
</dbReference>
<feature type="compositionally biased region" description="Acidic residues" evidence="1">
    <location>
        <begin position="780"/>
        <end position="818"/>
    </location>
</feature>
<gene>
    <name evidence="2" type="ORF">GGX14DRAFT_546277</name>
</gene>
<reference evidence="2" key="1">
    <citation type="submission" date="2023-03" db="EMBL/GenBank/DDBJ databases">
        <title>Massive genome expansion in bonnet fungi (Mycena s.s.) driven by repeated elements and novel gene families across ecological guilds.</title>
        <authorList>
            <consortium name="Lawrence Berkeley National Laboratory"/>
            <person name="Harder C.B."/>
            <person name="Miyauchi S."/>
            <person name="Viragh M."/>
            <person name="Kuo A."/>
            <person name="Thoen E."/>
            <person name="Andreopoulos B."/>
            <person name="Lu D."/>
            <person name="Skrede I."/>
            <person name="Drula E."/>
            <person name="Henrissat B."/>
            <person name="Morin E."/>
            <person name="Kohler A."/>
            <person name="Barry K."/>
            <person name="LaButti K."/>
            <person name="Morin E."/>
            <person name="Salamov A."/>
            <person name="Lipzen A."/>
            <person name="Mereny Z."/>
            <person name="Hegedus B."/>
            <person name="Baldrian P."/>
            <person name="Stursova M."/>
            <person name="Weitz H."/>
            <person name="Taylor A."/>
            <person name="Grigoriev I.V."/>
            <person name="Nagy L.G."/>
            <person name="Martin F."/>
            <person name="Kauserud H."/>
        </authorList>
    </citation>
    <scope>NUCLEOTIDE SEQUENCE</scope>
    <source>
        <strain evidence="2">9144</strain>
    </source>
</reference>
<dbReference type="Proteomes" id="UP001219525">
    <property type="component" value="Unassembled WGS sequence"/>
</dbReference>
<name>A0AAD6US36_9AGAR</name>
<protein>
    <submittedName>
        <fullName evidence="2">Uncharacterized protein</fullName>
    </submittedName>
</protein>
<evidence type="ECO:0000256" key="1">
    <source>
        <dbReference type="SAM" id="MobiDB-lite"/>
    </source>
</evidence>
<dbReference type="AlphaFoldDB" id="A0AAD6US36"/>
<proteinExistence type="predicted"/>
<feature type="region of interest" description="Disordered" evidence="1">
    <location>
        <begin position="99"/>
        <end position="135"/>
    </location>
</feature>
<dbReference type="EMBL" id="JARJCW010000108">
    <property type="protein sequence ID" value="KAJ7193424.1"/>
    <property type="molecule type" value="Genomic_DNA"/>
</dbReference>
<keyword evidence="3" id="KW-1185">Reference proteome</keyword>
<evidence type="ECO:0000313" key="2">
    <source>
        <dbReference type="EMBL" id="KAJ7193424.1"/>
    </source>
</evidence>
<evidence type="ECO:0000313" key="3">
    <source>
        <dbReference type="Proteomes" id="UP001219525"/>
    </source>
</evidence>
<feature type="region of interest" description="Disordered" evidence="1">
    <location>
        <begin position="758"/>
        <end position="818"/>
    </location>
</feature>
<dbReference type="PANTHER" id="PTHR43558">
    <property type="entry name" value="REDUCTASE, PUTATIVE (AFU_ORTHOLOGUE AFUA_3G10540)-RELATED"/>
    <property type="match status" value="1"/>
</dbReference>
<feature type="region of interest" description="Disordered" evidence="1">
    <location>
        <begin position="22"/>
        <end position="55"/>
    </location>
</feature>
<dbReference type="PANTHER" id="PTHR43558:SF6">
    <property type="entry name" value="REDUCTASE, PUTATIVE (AFU_ORTHOLOGUE AFUA_3G10540)-RELATED"/>
    <property type="match status" value="1"/>
</dbReference>
<comment type="caution">
    <text evidence="2">The sequence shown here is derived from an EMBL/GenBank/DDBJ whole genome shotgun (WGS) entry which is preliminary data.</text>
</comment>
<accession>A0AAD6US36</accession>
<organism evidence="2 3">
    <name type="scientific">Mycena pura</name>
    <dbReference type="NCBI Taxonomy" id="153505"/>
    <lineage>
        <taxon>Eukaryota</taxon>
        <taxon>Fungi</taxon>
        <taxon>Dikarya</taxon>
        <taxon>Basidiomycota</taxon>
        <taxon>Agaricomycotina</taxon>
        <taxon>Agaricomycetes</taxon>
        <taxon>Agaricomycetidae</taxon>
        <taxon>Agaricales</taxon>
        <taxon>Marasmiineae</taxon>
        <taxon>Mycenaceae</taxon>
        <taxon>Mycena</taxon>
    </lineage>
</organism>